<proteinExistence type="predicted"/>
<protein>
    <submittedName>
        <fullName evidence="1">Uncharacterized protein</fullName>
    </submittedName>
</protein>
<dbReference type="RefSeq" id="WP_119324742.1">
    <property type="nucleotide sequence ID" value="NZ_AP025739.1"/>
</dbReference>
<dbReference type="SMART" id="SM00567">
    <property type="entry name" value="EZ_HEAT"/>
    <property type="match status" value="3"/>
</dbReference>
<dbReference type="PANTHER" id="PTHR12697">
    <property type="entry name" value="PBS LYASE HEAT-LIKE PROTEIN"/>
    <property type="match status" value="1"/>
</dbReference>
<accession>A0A402D5J6</accession>
<name>A0A402D5J6_9BACT</name>
<dbReference type="InterPro" id="IPR011989">
    <property type="entry name" value="ARM-like"/>
</dbReference>
<dbReference type="KEGG" id="ccot:CCAX7_18530"/>
<dbReference type="SUPFAM" id="SSF48371">
    <property type="entry name" value="ARM repeat"/>
    <property type="match status" value="1"/>
</dbReference>
<dbReference type="EMBL" id="AP025739">
    <property type="protein sequence ID" value="BDI29802.1"/>
    <property type="molecule type" value="Genomic_DNA"/>
</dbReference>
<gene>
    <name evidence="1" type="ORF">CCAX7_18530</name>
</gene>
<keyword evidence="2" id="KW-1185">Reference proteome</keyword>
<dbReference type="PANTHER" id="PTHR12697:SF5">
    <property type="entry name" value="DEOXYHYPUSINE HYDROXYLASE"/>
    <property type="match status" value="1"/>
</dbReference>
<evidence type="ECO:0000313" key="2">
    <source>
        <dbReference type="Proteomes" id="UP000287394"/>
    </source>
</evidence>
<dbReference type="GO" id="GO:0016491">
    <property type="term" value="F:oxidoreductase activity"/>
    <property type="evidence" value="ECO:0007669"/>
    <property type="project" value="TreeGrafter"/>
</dbReference>
<organism evidence="1 2">
    <name type="scientific">Capsulimonas corticalis</name>
    <dbReference type="NCBI Taxonomy" id="2219043"/>
    <lineage>
        <taxon>Bacteria</taxon>
        <taxon>Bacillati</taxon>
        <taxon>Armatimonadota</taxon>
        <taxon>Armatimonadia</taxon>
        <taxon>Capsulimonadales</taxon>
        <taxon>Capsulimonadaceae</taxon>
        <taxon>Capsulimonas</taxon>
    </lineage>
</organism>
<dbReference type="Proteomes" id="UP000287394">
    <property type="component" value="Chromosome"/>
</dbReference>
<dbReference type="Gene3D" id="1.25.10.10">
    <property type="entry name" value="Leucine-rich Repeat Variant"/>
    <property type="match status" value="1"/>
</dbReference>
<evidence type="ECO:0000313" key="1">
    <source>
        <dbReference type="EMBL" id="BDI29802.1"/>
    </source>
</evidence>
<dbReference type="Pfam" id="PF13646">
    <property type="entry name" value="HEAT_2"/>
    <property type="match status" value="1"/>
</dbReference>
<reference evidence="1 2" key="1">
    <citation type="journal article" date="2019" name="Int. J. Syst. Evol. Microbiol.">
        <title>Capsulimonas corticalis gen. nov., sp. nov., an aerobic capsulated bacterium, of a novel bacterial order, Capsulimonadales ord. nov., of the class Armatimonadia of the phylum Armatimonadetes.</title>
        <authorList>
            <person name="Li J."/>
            <person name="Kudo C."/>
            <person name="Tonouchi A."/>
        </authorList>
    </citation>
    <scope>NUCLEOTIDE SEQUENCE [LARGE SCALE GENOMIC DNA]</scope>
    <source>
        <strain evidence="1 2">AX-7</strain>
    </source>
</reference>
<dbReference type="InterPro" id="IPR004155">
    <property type="entry name" value="PBS_lyase_HEAT"/>
</dbReference>
<sequence length="175" mass="18980">MTTTQSRIRSHIANLGNANNEVAQRAERLLIRHYGARALGLLIDACKSPNPSVRFRAVWVLGYTRAPGAFEAIMELTNDLAGTVRYDAVMALGVLGDARAIPPLLALAAQDADEIQIPSAAFSALMRLNELALPALQTASQSDPDDRIRRAATEILAHIAEVAEIYHTIPYPRAL</sequence>
<dbReference type="AlphaFoldDB" id="A0A402D5J6"/>
<dbReference type="InterPro" id="IPR016024">
    <property type="entry name" value="ARM-type_fold"/>
</dbReference>